<dbReference type="PANTHER" id="PTHR32179:SF3">
    <property type="entry name" value="NICOTINATE-NUCLEOTIDE PYROPHOSPHORYLASE [CARBOXYLATING]"/>
    <property type="match status" value="1"/>
</dbReference>
<feature type="binding site" evidence="14">
    <location>
        <position position="199"/>
    </location>
    <ligand>
        <name>substrate</name>
    </ligand>
</feature>
<dbReference type="InterPro" id="IPR037128">
    <property type="entry name" value="Quinolinate_PRibosylTase_N_sf"/>
</dbReference>
<dbReference type="PANTHER" id="PTHR32179">
    <property type="entry name" value="NICOTINATE-NUCLEOTIDE PYROPHOSPHORYLASE [CARBOXYLATING]"/>
    <property type="match status" value="1"/>
</dbReference>
<dbReference type="Proteomes" id="UP000297643">
    <property type="component" value="Unassembled WGS sequence"/>
</dbReference>
<feature type="binding site" evidence="14">
    <location>
        <position position="98"/>
    </location>
    <ligand>
        <name>substrate</name>
    </ligand>
</feature>
<dbReference type="Pfam" id="PF02749">
    <property type="entry name" value="QRPTase_N"/>
    <property type="match status" value="1"/>
</dbReference>
<dbReference type="InterPro" id="IPR036068">
    <property type="entry name" value="Nicotinate_pribotase-like_C"/>
</dbReference>
<dbReference type="InterPro" id="IPR002638">
    <property type="entry name" value="Quinolinate_PRibosylTrfase_C"/>
</dbReference>
<dbReference type="UniPathway" id="UPA00253">
    <property type="reaction ID" value="UER00331"/>
</dbReference>
<evidence type="ECO:0000256" key="4">
    <source>
        <dbReference type="ARBA" id="ARBA00011218"/>
    </source>
</evidence>
<dbReference type="CDD" id="cd01572">
    <property type="entry name" value="QPRTase"/>
    <property type="match status" value="1"/>
</dbReference>
<evidence type="ECO:0000256" key="9">
    <source>
        <dbReference type="ARBA" id="ARBA00022679"/>
    </source>
</evidence>
<organism evidence="17 18">
    <name type="scientific">Cryobacterium mannosilyticum</name>
    <dbReference type="NCBI Taxonomy" id="1259190"/>
    <lineage>
        <taxon>Bacteria</taxon>
        <taxon>Bacillati</taxon>
        <taxon>Actinomycetota</taxon>
        <taxon>Actinomycetes</taxon>
        <taxon>Micrococcales</taxon>
        <taxon>Microbacteriaceae</taxon>
        <taxon>Cryobacterium</taxon>
    </lineage>
</organism>
<proteinExistence type="inferred from homology"/>
<keyword evidence="9 13" id="KW-0808">Transferase</keyword>
<keyword evidence="8 13" id="KW-0328">Glycosyltransferase</keyword>
<evidence type="ECO:0000256" key="7">
    <source>
        <dbReference type="ARBA" id="ARBA00022642"/>
    </source>
</evidence>
<dbReference type="InterPro" id="IPR022412">
    <property type="entry name" value="Quinolinate_PRibosylTrfase_N"/>
</dbReference>
<feature type="binding site" evidence="14">
    <location>
        <begin position="264"/>
        <end position="266"/>
    </location>
    <ligand>
        <name>substrate</name>
    </ligand>
</feature>
<evidence type="ECO:0000256" key="13">
    <source>
        <dbReference type="PIRNR" id="PIRNR006250"/>
    </source>
</evidence>
<feature type="domain" description="Quinolinate phosphoribosyl transferase N-terminal" evidence="16">
    <location>
        <begin position="23"/>
        <end position="108"/>
    </location>
</feature>
<dbReference type="InterPro" id="IPR013785">
    <property type="entry name" value="Aldolase_TIM"/>
</dbReference>
<dbReference type="GO" id="GO:0009435">
    <property type="term" value="P:NAD+ biosynthetic process"/>
    <property type="evidence" value="ECO:0007669"/>
    <property type="project" value="UniProtKB-UniPathway"/>
</dbReference>
<dbReference type="SUPFAM" id="SSF54675">
    <property type="entry name" value="Nicotinate/Quinolinate PRTase N-terminal domain-like"/>
    <property type="match status" value="1"/>
</dbReference>
<dbReference type="Gene3D" id="3.20.20.70">
    <property type="entry name" value="Aldolase class I"/>
    <property type="match status" value="1"/>
</dbReference>
<accession>A0A4R8WA51</accession>
<dbReference type="Gene3D" id="3.90.1170.20">
    <property type="entry name" value="Quinolinate phosphoribosyl transferase, N-terminal domain"/>
    <property type="match status" value="1"/>
</dbReference>
<dbReference type="GO" id="GO:0034213">
    <property type="term" value="P:quinolinate catabolic process"/>
    <property type="evidence" value="ECO:0007669"/>
    <property type="project" value="TreeGrafter"/>
</dbReference>
<evidence type="ECO:0000256" key="11">
    <source>
        <dbReference type="ARBA" id="ARBA00047445"/>
    </source>
</evidence>
<dbReference type="Pfam" id="PF01729">
    <property type="entry name" value="QRPTase_C"/>
    <property type="match status" value="1"/>
</dbReference>
<feature type="binding site" evidence="14">
    <location>
        <begin position="131"/>
        <end position="133"/>
    </location>
    <ligand>
        <name>substrate</name>
    </ligand>
</feature>
<evidence type="ECO:0000256" key="10">
    <source>
        <dbReference type="ARBA" id="ARBA00033102"/>
    </source>
</evidence>
<evidence type="ECO:0000313" key="18">
    <source>
        <dbReference type="Proteomes" id="UP000297643"/>
    </source>
</evidence>
<evidence type="ECO:0000256" key="8">
    <source>
        <dbReference type="ARBA" id="ARBA00022676"/>
    </source>
</evidence>
<dbReference type="FunFam" id="3.20.20.70:FF:000030">
    <property type="entry name" value="Nicotinate-nucleotide pyrophosphorylase, carboxylating"/>
    <property type="match status" value="1"/>
</dbReference>
<evidence type="ECO:0000256" key="5">
    <source>
        <dbReference type="ARBA" id="ARBA00011944"/>
    </source>
</evidence>
<dbReference type="GO" id="GO:0004514">
    <property type="term" value="F:nicotinate-nucleotide diphosphorylase (carboxylating) activity"/>
    <property type="evidence" value="ECO:0007669"/>
    <property type="project" value="UniProtKB-EC"/>
</dbReference>
<dbReference type="GO" id="GO:0005737">
    <property type="term" value="C:cytoplasm"/>
    <property type="evidence" value="ECO:0007669"/>
    <property type="project" value="TreeGrafter"/>
</dbReference>
<feature type="binding site" evidence="14">
    <location>
        <begin position="243"/>
        <end position="245"/>
    </location>
    <ligand>
        <name>substrate</name>
    </ligand>
</feature>
<comment type="subunit">
    <text evidence="4">Hexamer formed by 3 homodimers.</text>
</comment>
<dbReference type="RefSeq" id="WP_134509762.1">
    <property type="nucleotide sequence ID" value="NZ_SOFM01000035.1"/>
</dbReference>
<dbReference type="FunFam" id="3.90.1170.20:FF:000001">
    <property type="entry name" value="Nicotinate-nucleotide diphosphorylase (Carboxylating)"/>
    <property type="match status" value="1"/>
</dbReference>
<comment type="pathway">
    <text evidence="2">Cofactor biosynthesis; NAD(+) biosynthesis; nicotinate D-ribonucleotide from quinolinate: step 1/1.</text>
</comment>
<evidence type="ECO:0000256" key="6">
    <source>
        <dbReference type="ARBA" id="ARBA00020990"/>
    </source>
</evidence>
<dbReference type="NCBIfam" id="TIGR00078">
    <property type="entry name" value="nadC"/>
    <property type="match status" value="1"/>
</dbReference>
<comment type="caution">
    <text evidence="17">The sequence shown here is derived from an EMBL/GenBank/DDBJ whole genome shotgun (WGS) entry which is preliminary data.</text>
</comment>
<evidence type="ECO:0000256" key="3">
    <source>
        <dbReference type="ARBA" id="ARBA00009400"/>
    </source>
</evidence>
<comment type="function">
    <text evidence="1">Involved in the catabolism of quinolinic acid (QA).</text>
</comment>
<evidence type="ECO:0000256" key="2">
    <source>
        <dbReference type="ARBA" id="ARBA00004893"/>
    </source>
</evidence>
<evidence type="ECO:0000313" key="17">
    <source>
        <dbReference type="EMBL" id="TFC02561.1"/>
    </source>
</evidence>
<feature type="binding site" evidence="14">
    <location>
        <position position="155"/>
    </location>
    <ligand>
        <name>substrate</name>
    </ligand>
</feature>
<evidence type="ECO:0000259" key="15">
    <source>
        <dbReference type="Pfam" id="PF01729"/>
    </source>
</evidence>
<feature type="binding site" evidence="14">
    <location>
        <position position="165"/>
    </location>
    <ligand>
        <name>substrate</name>
    </ligand>
</feature>
<dbReference type="EC" id="2.4.2.19" evidence="5"/>
<comment type="similarity">
    <text evidence="3 13">Belongs to the NadC/ModD family.</text>
</comment>
<keyword evidence="7" id="KW-0662">Pyridine nucleotide biosynthesis</keyword>
<evidence type="ECO:0000256" key="14">
    <source>
        <dbReference type="PIRSR" id="PIRSR006250-1"/>
    </source>
</evidence>
<feature type="binding site" evidence="14">
    <location>
        <position position="220"/>
    </location>
    <ligand>
        <name>substrate</name>
    </ligand>
</feature>
<dbReference type="AlphaFoldDB" id="A0A4R8WA51"/>
<dbReference type="PIRSF" id="PIRSF006250">
    <property type="entry name" value="NadC_ModD"/>
    <property type="match status" value="1"/>
</dbReference>
<keyword evidence="18" id="KW-1185">Reference proteome</keyword>
<comment type="catalytic activity">
    <reaction evidence="11">
        <text>nicotinate beta-D-ribonucleotide + CO2 + diphosphate = quinolinate + 5-phospho-alpha-D-ribose 1-diphosphate + 2 H(+)</text>
        <dbReference type="Rhea" id="RHEA:12733"/>
        <dbReference type="ChEBI" id="CHEBI:15378"/>
        <dbReference type="ChEBI" id="CHEBI:16526"/>
        <dbReference type="ChEBI" id="CHEBI:29959"/>
        <dbReference type="ChEBI" id="CHEBI:33019"/>
        <dbReference type="ChEBI" id="CHEBI:57502"/>
        <dbReference type="ChEBI" id="CHEBI:58017"/>
        <dbReference type="EC" id="2.4.2.19"/>
    </reaction>
</comment>
<dbReference type="InterPro" id="IPR027277">
    <property type="entry name" value="NadC/ModD"/>
</dbReference>
<dbReference type="SUPFAM" id="SSF51690">
    <property type="entry name" value="Nicotinate/Quinolinate PRTase C-terminal domain-like"/>
    <property type="match status" value="1"/>
</dbReference>
<reference evidence="17 18" key="1">
    <citation type="submission" date="2019-03" db="EMBL/GenBank/DDBJ databases">
        <title>Genomics of glacier-inhabiting Cryobacterium strains.</title>
        <authorList>
            <person name="Liu Q."/>
            <person name="Xin Y.-H."/>
        </authorList>
    </citation>
    <scope>NUCLEOTIDE SEQUENCE [LARGE SCALE GENOMIC DNA]</scope>
    <source>
        <strain evidence="17 18">RHLT2-21</strain>
    </source>
</reference>
<protein>
    <recommendedName>
        <fullName evidence="6">Nicotinate-nucleotide pyrophosphorylase [carboxylating]</fullName>
        <ecNumber evidence="5">2.4.2.19</ecNumber>
    </recommendedName>
    <alternativeName>
        <fullName evidence="12">Probable nicotinate-nucleotide pyrophosphorylase [carboxylating]</fullName>
    </alternativeName>
    <alternativeName>
        <fullName evidence="10">Quinolinate phosphoribosyltransferase [decarboxylating]</fullName>
    </alternativeName>
</protein>
<gene>
    <name evidence="17" type="ORF">E3O32_11930</name>
</gene>
<evidence type="ECO:0000259" key="16">
    <source>
        <dbReference type="Pfam" id="PF02749"/>
    </source>
</evidence>
<dbReference type="EMBL" id="SOFM01000035">
    <property type="protein sequence ID" value="TFC02561.1"/>
    <property type="molecule type" value="Genomic_DNA"/>
</dbReference>
<name>A0A4R8WA51_9MICO</name>
<evidence type="ECO:0000256" key="1">
    <source>
        <dbReference type="ARBA" id="ARBA00003237"/>
    </source>
</evidence>
<evidence type="ECO:0000256" key="12">
    <source>
        <dbReference type="ARBA" id="ARBA00069173"/>
    </source>
</evidence>
<dbReference type="InterPro" id="IPR004393">
    <property type="entry name" value="NadC"/>
</dbReference>
<sequence>MLTLTAIDTVVRAALDEDAPWGDVTSEVLIPADAVATAQLVAREPGVFSGGPVFASAFRLTDQRIDVRLFVADGAAFKPGEVLAEASGPARGILQAERIGLNFVQRMSGIATLTALYVAETAGTRARIVDTRKTTPGLRAIERHAVRSGGGHNHRFSLSDAVMAKDNHLAVLTAGGLGLTEALLQVRDRISHTTHLEVEVDRIDQIEPVLAAGVDTIMLDNFTPEHLAEGVRLTAGRALVEASGGVSLATVRAIAESGVDIISVGALTHSVRSLDLGLDIAVLEG</sequence>
<feature type="domain" description="Quinolinate phosphoribosyl transferase C-terminal" evidence="15">
    <location>
        <begin position="110"/>
        <end position="279"/>
    </location>
</feature>